<dbReference type="GO" id="GO:0000978">
    <property type="term" value="F:RNA polymerase II cis-regulatory region sequence-specific DNA binding"/>
    <property type="evidence" value="ECO:0007669"/>
    <property type="project" value="TreeGrafter"/>
</dbReference>
<feature type="domain" description="GATA-type" evidence="8">
    <location>
        <begin position="71"/>
        <end position="124"/>
    </location>
</feature>
<keyword evidence="4" id="KW-0862">Zinc</keyword>
<dbReference type="InterPro" id="IPR039355">
    <property type="entry name" value="Transcription_factor_GATA"/>
</dbReference>
<feature type="compositionally biased region" description="Polar residues" evidence="7">
    <location>
        <begin position="239"/>
        <end position="249"/>
    </location>
</feature>
<feature type="region of interest" description="Disordered" evidence="7">
    <location>
        <begin position="1"/>
        <end position="22"/>
    </location>
</feature>
<organism evidence="9 10">
    <name type="scientific">Umbelopsis vinacea</name>
    <dbReference type="NCBI Taxonomy" id="44442"/>
    <lineage>
        <taxon>Eukaryota</taxon>
        <taxon>Fungi</taxon>
        <taxon>Fungi incertae sedis</taxon>
        <taxon>Mucoromycota</taxon>
        <taxon>Mucoromycotina</taxon>
        <taxon>Umbelopsidomycetes</taxon>
        <taxon>Umbelopsidales</taxon>
        <taxon>Umbelopsidaceae</taxon>
        <taxon>Umbelopsis</taxon>
    </lineage>
</organism>
<evidence type="ECO:0000256" key="4">
    <source>
        <dbReference type="ARBA" id="ARBA00022833"/>
    </source>
</evidence>
<dbReference type="GO" id="GO:0008270">
    <property type="term" value="F:zinc ion binding"/>
    <property type="evidence" value="ECO:0007669"/>
    <property type="project" value="UniProtKB-KW"/>
</dbReference>
<dbReference type="InterPro" id="IPR000679">
    <property type="entry name" value="Znf_GATA"/>
</dbReference>
<dbReference type="EMBL" id="JAEPRA010000027">
    <property type="protein sequence ID" value="KAG2172117.1"/>
    <property type="molecule type" value="Genomic_DNA"/>
</dbReference>
<dbReference type="CDD" id="cd00202">
    <property type="entry name" value="ZnF_GATA"/>
    <property type="match status" value="1"/>
</dbReference>
<dbReference type="PANTHER" id="PTHR10071">
    <property type="entry name" value="TRANSCRIPTION FACTOR GATA FAMILY MEMBER"/>
    <property type="match status" value="1"/>
</dbReference>
<dbReference type="SMART" id="SM00401">
    <property type="entry name" value="ZnF_GATA"/>
    <property type="match status" value="1"/>
</dbReference>
<keyword evidence="2" id="KW-0479">Metal-binding</keyword>
<dbReference type="FunFam" id="3.30.50.10:FF:000007">
    <property type="entry name" value="Nitrogen regulatory AreA, N-terminal"/>
    <property type="match status" value="1"/>
</dbReference>
<protein>
    <recommendedName>
        <fullName evidence="8">GATA-type domain-containing protein</fullName>
    </recommendedName>
</protein>
<feature type="region of interest" description="Disordered" evidence="7">
    <location>
        <begin position="157"/>
        <end position="264"/>
    </location>
</feature>
<evidence type="ECO:0000256" key="5">
    <source>
        <dbReference type="ARBA" id="ARBA00023242"/>
    </source>
</evidence>
<dbReference type="GO" id="GO:0000981">
    <property type="term" value="F:DNA-binding transcription factor activity, RNA polymerase II-specific"/>
    <property type="evidence" value="ECO:0007669"/>
    <property type="project" value="TreeGrafter"/>
</dbReference>
<dbReference type="PROSITE" id="PS00344">
    <property type="entry name" value="GATA_ZN_FINGER_1"/>
    <property type="match status" value="1"/>
</dbReference>
<proteinExistence type="predicted"/>
<dbReference type="GO" id="GO:0045944">
    <property type="term" value="P:positive regulation of transcription by RNA polymerase II"/>
    <property type="evidence" value="ECO:0007669"/>
    <property type="project" value="TreeGrafter"/>
</dbReference>
<dbReference type="GO" id="GO:0000122">
    <property type="term" value="P:negative regulation of transcription by RNA polymerase II"/>
    <property type="evidence" value="ECO:0007669"/>
    <property type="project" value="TreeGrafter"/>
</dbReference>
<keyword evidence="10" id="KW-1185">Reference proteome</keyword>
<reference evidence="9" key="1">
    <citation type="submission" date="2020-12" db="EMBL/GenBank/DDBJ databases">
        <title>Metabolic potential, ecology and presence of endohyphal bacteria is reflected in genomic diversity of Mucoromycotina.</title>
        <authorList>
            <person name="Muszewska A."/>
            <person name="Okrasinska A."/>
            <person name="Steczkiewicz K."/>
            <person name="Drgas O."/>
            <person name="Orlowska M."/>
            <person name="Perlinska-Lenart U."/>
            <person name="Aleksandrzak-Piekarczyk T."/>
            <person name="Szatraj K."/>
            <person name="Zielenkiewicz U."/>
            <person name="Pilsyk S."/>
            <person name="Malc E."/>
            <person name="Mieczkowski P."/>
            <person name="Kruszewska J.S."/>
            <person name="Biernat P."/>
            <person name="Pawlowska J."/>
        </authorList>
    </citation>
    <scope>NUCLEOTIDE SEQUENCE</scope>
    <source>
        <strain evidence="9">WA0000051536</strain>
    </source>
</reference>
<evidence type="ECO:0000313" key="9">
    <source>
        <dbReference type="EMBL" id="KAG2172117.1"/>
    </source>
</evidence>
<dbReference type="Proteomes" id="UP000612746">
    <property type="component" value="Unassembled WGS sequence"/>
</dbReference>
<evidence type="ECO:0000256" key="1">
    <source>
        <dbReference type="ARBA" id="ARBA00004123"/>
    </source>
</evidence>
<dbReference type="PANTHER" id="PTHR10071:SF281">
    <property type="entry name" value="BOX A-BINDING FACTOR-RELATED"/>
    <property type="match status" value="1"/>
</dbReference>
<dbReference type="SUPFAM" id="SSF57716">
    <property type="entry name" value="Glucocorticoid receptor-like (DNA-binding domain)"/>
    <property type="match status" value="1"/>
</dbReference>
<sequence>MAQQGQPNQGSRRPSGERSTSPHIACADCHRRITAYQQQSEGTADGESSSSSAKPDCPDCQACDQHFRFSARTELKCHNCGTTTTPLWRRDEGGNTICNACGLYFKLHHVHRPITMKKAVIKRRKRSTQQNMVAHHAEDTSSLYEQTATREYFGYHAGHNSRMPSSSAREPDETHYSFRPQELTNSTDKLRHRESLDSNNRITNHHIPYQSTSHSDRSGSLPAISTIIDRYPSDDNRSATRQSTSSSLHDGSPLQRLQSKRQQLKKEAEEINNLLRQTSTILSSVEHVLATSEGHTDRRNFNSVLTQDPDTANAVASIIVFGASAVLNNSSSSHRPPPL</sequence>
<name>A0A8H7U8J3_9FUNG</name>
<accession>A0A8H7U8J3</accession>
<dbReference type="PROSITE" id="PS50114">
    <property type="entry name" value="GATA_ZN_FINGER_2"/>
    <property type="match status" value="1"/>
</dbReference>
<dbReference type="Gene3D" id="3.30.50.10">
    <property type="entry name" value="Erythroid Transcription Factor GATA-1, subunit A"/>
    <property type="match status" value="1"/>
</dbReference>
<dbReference type="AlphaFoldDB" id="A0A8H7U8J3"/>
<evidence type="ECO:0000259" key="8">
    <source>
        <dbReference type="PROSITE" id="PS50114"/>
    </source>
</evidence>
<evidence type="ECO:0000256" key="2">
    <source>
        <dbReference type="ARBA" id="ARBA00022723"/>
    </source>
</evidence>
<dbReference type="Pfam" id="PF00320">
    <property type="entry name" value="GATA"/>
    <property type="match status" value="1"/>
</dbReference>
<evidence type="ECO:0000256" key="6">
    <source>
        <dbReference type="PROSITE-ProRule" id="PRU00094"/>
    </source>
</evidence>
<dbReference type="PRINTS" id="PR00619">
    <property type="entry name" value="GATAZNFINGER"/>
</dbReference>
<dbReference type="OrthoDB" id="515401at2759"/>
<keyword evidence="5" id="KW-0539">Nucleus</keyword>
<comment type="caution">
    <text evidence="9">The sequence shown here is derived from an EMBL/GenBank/DDBJ whole genome shotgun (WGS) entry which is preliminary data.</text>
</comment>
<evidence type="ECO:0000256" key="3">
    <source>
        <dbReference type="ARBA" id="ARBA00022771"/>
    </source>
</evidence>
<keyword evidence="3 6" id="KW-0863">Zinc-finger</keyword>
<evidence type="ECO:0000256" key="7">
    <source>
        <dbReference type="SAM" id="MobiDB-lite"/>
    </source>
</evidence>
<dbReference type="InterPro" id="IPR013088">
    <property type="entry name" value="Znf_NHR/GATA"/>
</dbReference>
<comment type="subcellular location">
    <subcellularLocation>
        <location evidence="1">Nucleus</location>
    </subcellularLocation>
</comment>
<dbReference type="GO" id="GO:0005634">
    <property type="term" value="C:nucleus"/>
    <property type="evidence" value="ECO:0007669"/>
    <property type="project" value="UniProtKB-SubCell"/>
</dbReference>
<evidence type="ECO:0000313" key="10">
    <source>
        <dbReference type="Proteomes" id="UP000612746"/>
    </source>
</evidence>
<gene>
    <name evidence="9" type="ORF">INT44_004739</name>
</gene>